<keyword evidence="1 5" id="KW-0479">Metal-binding</keyword>
<sequence>MASRKLVCSHSCFEDARDTWSLSYDSPKRLHSAVTEPTRLLEAYSEHLTDSGGIMQQSVSALVELMSSANRKLVPKCISLCIIASSSPETQLQLCKDGAWEILLKWLQEALKEDNYAFLLELLKVYLLLPVRLEQLTQNVCPKLINSLTKRCDHEANHVKRKKVESETKTINKDAQSHDPLKDEKKRRSTVKIPPNNMRTAGMEDTPAQPQPKSRSDIFAKKNKVEHDKSLTSELPIESFHQKITVTPTESRKEIHESSDFINALTTSPCPVVRKKRKISPKIEPVVQTDLHTSKEENYTELSDQSSAYDSFSNSPKGMGSRKSSLSNIYSTFPADNKPKKRVSWADEDKLQSFYYFELDESERVNVNRVSIEDIRRKEHSMERQLFKRSHEDTDVYSQKWHPPCPLERLLLVEPGCKSIERQIQLERERCVLQAIYFTRESIPYSPEEPDAEVVEHIAPLDIPLDDLTAYESIDKSSEVNSERLLVMKDAMGNPQASLISMSLNPEVANLVKSLAANLTSSPSDLVQTMPPQMNPVLTTTSCSDFNLQPNAFVPVSNDTKMNVNSPNSESVRGTNAHSPIDQMLQRELWEVLEQNYPDINVHDLSAERIRDLLEPLRDQLVARGIFQLRNPCPPKPPLQYPDCPVDPPVPRHGFRPPFRGPSHMPVPVPRSDFIPPHGPRLCPPNPSGYGPPNRMPNRPSFQSMNPTLPHLIPNPMPPYNGPPASRMPAYPRGNSHARNNGQPCKFFQQGGCRNGHSCNFMHSR</sequence>
<evidence type="ECO:0000256" key="1">
    <source>
        <dbReference type="ARBA" id="ARBA00022723"/>
    </source>
</evidence>
<evidence type="ECO:0000313" key="9">
    <source>
        <dbReference type="EMBL" id="KGB34040.1"/>
    </source>
</evidence>
<evidence type="ECO:0000259" key="8">
    <source>
        <dbReference type="PROSITE" id="PS51319"/>
    </source>
</evidence>
<dbReference type="STRING" id="6185.A0A094ZHP5"/>
<dbReference type="GO" id="GO:0008270">
    <property type="term" value="F:zinc ion binding"/>
    <property type="evidence" value="ECO:0007669"/>
    <property type="project" value="UniProtKB-KW"/>
</dbReference>
<feature type="domain" description="C3H1-type" evidence="7">
    <location>
        <begin position="739"/>
        <end position="765"/>
    </location>
</feature>
<dbReference type="InterPro" id="IPR017923">
    <property type="entry name" value="TFIIS_N"/>
</dbReference>
<evidence type="ECO:0000256" key="4">
    <source>
        <dbReference type="PROSITE-ProRule" id="PRU00649"/>
    </source>
</evidence>
<gene>
    <name evidence="9" type="ORF">MS3_02235</name>
</gene>
<evidence type="ECO:0000256" key="6">
    <source>
        <dbReference type="SAM" id="MobiDB-lite"/>
    </source>
</evidence>
<evidence type="ECO:0000259" key="7">
    <source>
        <dbReference type="PROSITE" id="PS50103"/>
    </source>
</evidence>
<feature type="region of interest" description="Disordered" evidence="6">
    <location>
        <begin position="158"/>
        <end position="215"/>
    </location>
</feature>
<keyword evidence="2 5" id="KW-0863">Zinc-finger</keyword>
<dbReference type="GO" id="GO:0008157">
    <property type="term" value="F:protein phosphatase 1 binding"/>
    <property type="evidence" value="ECO:0007669"/>
    <property type="project" value="TreeGrafter"/>
</dbReference>
<dbReference type="InterPro" id="IPR000571">
    <property type="entry name" value="Znf_CCCH"/>
</dbReference>
<dbReference type="GO" id="GO:0000785">
    <property type="term" value="C:chromatin"/>
    <property type="evidence" value="ECO:0007669"/>
    <property type="project" value="TreeGrafter"/>
</dbReference>
<dbReference type="SUPFAM" id="SSF90229">
    <property type="entry name" value="CCCH zinc finger"/>
    <property type="match status" value="1"/>
</dbReference>
<dbReference type="InterPro" id="IPR041367">
    <property type="entry name" value="Znf-CCCH_4"/>
</dbReference>
<dbReference type="InterPro" id="IPR036855">
    <property type="entry name" value="Znf_CCCH_sf"/>
</dbReference>
<dbReference type="PANTHER" id="PTHR46557:SF1">
    <property type="entry name" value="SERINE_THREONINE-PROTEIN PHOSPHATASE 1 REGULATORY SUBUNIT 10"/>
    <property type="match status" value="1"/>
</dbReference>
<keyword evidence="3 5" id="KW-0862">Zinc</keyword>
<dbReference type="SUPFAM" id="SSF47676">
    <property type="entry name" value="Conserved domain common to transcription factors TFIIS, elongin A, CRSP70"/>
    <property type="match status" value="1"/>
</dbReference>
<accession>A0A094ZHP5</accession>
<comment type="subcellular location">
    <subcellularLocation>
        <location evidence="4">Nucleus</location>
    </subcellularLocation>
</comment>
<reference evidence="9" key="1">
    <citation type="journal article" date="2012" name="Nat. Genet.">
        <title>Whole-genome sequence of Schistosoma haematobium.</title>
        <authorList>
            <person name="Young N.D."/>
            <person name="Jex A.R."/>
            <person name="Li B."/>
            <person name="Liu S."/>
            <person name="Yang L."/>
            <person name="Xiong Z."/>
            <person name="Li Y."/>
            <person name="Cantacessi C."/>
            <person name="Hall R.S."/>
            <person name="Xu X."/>
            <person name="Chen F."/>
            <person name="Wu X."/>
            <person name="Zerlotini A."/>
            <person name="Oliveira G."/>
            <person name="Hofmann A."/>
            <person name="Zhang G."/>
            <person name="Fang X."/>
            <person name="Kang Y."/>
            <person name="Campbell B.E."/>
            <person name="Loukas A."/>
            <person name="Ranganathan S."/>
            <person name="Rollinson D."/>
            <person name="Rinaldi G."/>
            <person name="Brindley P.J."/>
            <person name="Yang H."/>
            <person name="Wang J."/>
            <person name="Wang J."/>
            <person name="Gasser R.B."/>
        </authorList>
    </citation>
    <scope>NUCLEOTIDE SEQUENCE [LARGE SCALE GENOMIC DNA]</scope>
</reference>
<dbReference type="InterPro" id="IPR035441">
    <property type="entry name" value="TFIIS/LEDGF_dom_sf"/>
</dbReference>
<feature type="compositionally biased region" description="Polar residues" evidence="6">
    <location>
        <begin position="300"/>
        <end position="323"/>
    </location>
</feature>
<feature type="compositionally biased region" description="Basic and acidic residues" evidence="6">
    <location>
        <begin position="158"/>
        <end position="186"/>
    </location>
</feature>
<feature type="region of interest" description="Disordered" evidence="6">
    <location>
        <begin position="299"/>
        <end position="323"/>
    </location>
</feature>
<dbReference type="PANTHER" id="PTHR46557">
    <property type="entry name" value="SERINE/THREONINE-PROTEIN PHOSPHATASE 1 REGULATORY SUBUNIT 10-RELATED"/>
    <property type="match status" value="1"/>
</dbReference>
<evidence type="ECO:0000256" key="2">
    <source>
        <dbReference type="ARBA" id="ARBA00022771"/>
    </source>
</evidence>
<dbReference type="AlphaFoldDB" id="A0A094ZHP5"/>
<keyword evidence="4" id="KW-0539">Nucleus</keyword>
<dbReference type="Pfam" id="PF18044">
    <property type="entry name" value="zf-CCCH_4"/>
    <property type="match status" value="1"/>
</dbReference>
<dbReference type="GO" id="GO:0005634">
    <property type="term" value="C:nucleus"/>
    <property type="evidence" value="ECO:0007669"/>
    <property type="project" value="UniProtKB-SubCell"/>
</dbReference>
<feature type="domain" description="TFIIS N-terminal" evidence="8">
    <location>
        <begin position="101"/>
        <end position="174"/>
    </location>
</feature>
<dbReference type="SMART" id="SM00356">
    <property type="entry name" value="ZnF_C3H1"/>
    <property type="match status" value="1"/>
</dbReference>
<organism evidence="9">
    <name type="scientific">Schistosoma haematobium</name>
    <name type="common">Blood fluke</name>
    <dbReference type="NCBI Taxonomy" id="6185"/>
    <lineage>
        <taxon>Eukaryota</taxon>
        <taxon>Metazoa</taxon>
        <taxon>Spiralia</taxon>
        <taxon>Lophotrochozoa</taxon>
        <taxon>Platyhelminthes</taxon>
        <taxon>Trematoda</taxon>
        <taxon>Digenea</taxon>
        <taxon>Strigeidida</taxon>
        <taxon>Schistosomatoidea</taxon>
        <taxon>Schistosomatidae</taxon>
        <taxon>Schistosoma</taxon>
    </lineage>
</organism>
<dbReference type="EMBL" id="KL250584">
    <property type="protein sequence ID" value="KGB34040.1"/>
    <property type="molecule type" value="Genomic_DNA"/>
</dbReference>
<feature type="zinc finger region" description="C3H1-type" evidence="5">
    <location>
        <begin position="739"/>
        <end position="765"/>
    </location>
</feature>
<proteinExistence type="predicted"/>
<protein>
    <submittedName>
        <fullName evidence="9">Serine/threonine-protein phosphatase 1 regulatory subunit 10</fullName>
    </submittedName>
</protein>
<evidence type="ECO:0000256" key="3">
    <source>
        <dbReference type="ARBA" id="ARBA00022833"/>
    </source>
</evidence>
<evidence type="ECO:0000256" key="5">
    <source>
        <dbReference type="PROSITE-ProRule" id="PRU00723"/>
    </source>
</evidence>
<dbReference type="PROSITE" id="PS50103">
    <property type="entry name" value="ZF_C3H1"/>
    <property type="match status" value="1"/>
</dbReference>
<dbReference type="GO" id="GO:0072357">
    <property type="term" value="C:PTW/PP1 phosphatase complex"/>
    <property type="evidence" value="ECO:0007669"/>
    <property type="project" value="TreeGrafter"/>
</dbReference>
<dbReference type="PROSITE" id="PS51319">
    <property type="entry name" value="TFIIS_N"/>
    <property type="match status" value="1"/>
</dbReference>
<name>A0A094ZHP5_SCHHA</name>